<dbReference type="GO" id="GO:0016491">
    <property type="term" value="F:oxidoreductase activity"/>
    <property type="evidence" value="ECO:0007669"/>
    <property type="project" value="UniProtKB-KW"/>
</dbReference>
<comment type="caution">
    <text evidence="3">The sequence shown here is derived from an EMBL/GenBank/DDBJ whole genome shotgun (WGS) entry which is preliminary data.</text>
</comment>
<sequence length="435" mass="45130">MAERHLRCDVAVVGAGPAGLSAAIAAAGQGARVVIIDAQPVAGGQVWRNDVRHGAPAAALQRREAAAAAGTLLLSRCEVVAAAGGRLLINGDGGATTLDYDAIVLASGARELLLPFPGWTLPGVTGAGGAQALAKQGAPLQGRRVLLAGSGPLLLASAHTLKQHGAHVVGIHEQASRAQVHAFAASLWRWPAKALQAARLRAALVGVPYRLGSHVLRALGEHQVQAVELQRGASRETIECDQLACGFGLVPNIEVAQLLSCELQPEGRHAAVKVDEFQCTSRADVFAAGEACGIGGVDCATVEGHIAGLAAAGAPDAARRYFPRRQRARHFAALLRAHFALGEPVRQLADRDTLVCRCEDVRLADLAGKHDARAIKLHTRCGMGPCQGRICGPALAEIAHLPRMGLRPPVFPVPLNVLAALQPSMPADPSPGVVK</sequence>
<dbReference type="Gene3D" id="1.10.10.1100">
    <property type="entry name" value="BFD-like [2Fe-2S]-binding domain"/>
    <property type="match status" value="1"/>
</dbReference>
<keyword evidence="1" id="KW-0560">Oxidoreductase</keyword>
<dbReference type="Proteomes" id="UP000547058">
    <property type="component" value="Unassembled WGS sequence"/>
</dbReference>
<dbReference type="Pfam" id="PF07992">
    <property type="entry name" value="Pyr_redox_2"/>
    <property type="match status" value="1"/>
</dbReference>
<accession>A0A7W3IK98</accession>
<proteinExistence type="predicted"/>
<feature type="domain" description="FAD/NAD(P)-binding" evidence="2">
    <location>
        <begin position="9"/>
        <end position="300"/>
    </location>
</feature>
<evidence type="ECO:0000313" key="3">
    <source>
        <dbReference type="EMBL" id="MBA8683479.1"/>
    </source>
</evidence>
<dbReference type="InterPro" id="IPR041854">
    <property type="entry name" value="BFD-like_2Fe2S-bd_dom_sf"/>
</dbReference>
<evidence type="ECO:0000313" key="4">
    <source>
        <dbReference type="Proteomes" id="UP000547058"/>
    </source>
</evidence>
<evidence type="ECO:0000256" key="1">
    <source>
        <dbReference type="ARBA" id="ARBA00023002"/>
    </source>
</evidence>
<dbReference type="PRINTS" id="PR00368">
    <property type="entry name" value="FADPNR"/>
</dbReference>
<name>A0A7W3IK98_9GAMM</name>
<gene>
    <name evidence="3" type="ORF">H4O11_16895</name>
</gene>
<dbReference type="InterPro" id="IPR017224">
    <property type="entry name" value="Opine_Oxase_asu/HCN_bsu"/>
</dbReference>
<dbReference type="Gene3D" id="3.50.50.60">
    <property type="entry name" value="FAD/NAD(P)-binding domain"/>
    <property type="match status" value="2"/>
</dbReference>
<keyword evidence="4" id="KW-1185">Reference proteome</keyword>
<dbReference type="PANTHER" id="PTHR42949">
    <property type="entry name" value="ANAEROBIC GLYCEROL-3-PHOSPHATE DEHYDROGENASE SUBUNIT B"/>
    <property type="match status" value="1"/>
</dbReference>
<protein>
    <submittedName>
        <fullName evidence="3">FAD-dependent oxidoreductase</fullName>
    </submittedName>
</protein>
<dbReference type="AlphaFoldDB" id="A0A7W3IK98"/>
<evidence type="ECO:0000259" key="2">
    <source>
        <dbReference type="Pfam" id="PF07992"/>
    </source>
</evidence>
<reference evidence="3 4" key="1">
    <citation type="submission" date="2020-08" db="EMBL/GenBank/DDBJ databases">
        <title>Stenotrophomonas tumulicola JCM 30961.</title>
        <authorList>
            <person name="Deng Y."/>
        </authorList>
    </citation>
    <scope>NUCLEOTIDE SEQUENCE [LARGE SCALE GENOMIC DNA]</scope>
    <source>
        <strain evidence="3 4">JCM 30961</strain>
    </source>
</reference>
<dbReference type="SUPFAM" id="SSF51905">
    <property type="entry name" value="FAD/NAD(P)-binding domain"/>
    <property type="match status" value="1"/>
</dbReference>
<dbReference type="RefSeq" id="WP_182341144.1">
    <property type="nucleotide sequence ID" value="NZ_JACGXS010000012.1"/>
</dbReference>
<dbReference type="PIRSF" id="PIRSF037495">
    <property type="entry name" value="Opine_OX_OoxA/HcnB"/>
    <property type="match status" value="1"/>
</dbReference>
<dbReference type="InterPro" id="IPR051691">
    <property type="entry name" value="Metab_Enz_Cyan_OpOx_G3PDH"/>
</dbReference>
<dbReference type="EMBL" id="JACGXS010000012">
    <property type="protein sequence ID" value="MBA8683479.1"/>
    <property type="molecule type" value="Genomic_DNA"/>
</dbReference>
<dbReference type="PRINTS" id="PR00469">
    <property type="entry name" value="PNDRDTASEII"/>
</dbReference>
<organism evidence="3 4">
    <name type="scientific">Stenotrophomonas tumulicola</name>
    <dbReference type="NCBI Taxonomy" id="1685415"/>
    <lineage>
        <taxon>Bacteria</taxon>
        <taxon>Pseudomonadati</taxon>
        <taxon>Pseudomonadota</taxon>
        <taxon>Gammaproteobacteria</taxon>
        <taxon>Lysobacterales</taxon>
        <taxon>Lysobacteraceae</taxon>
        <taxon>Stenotrophomonas</taxon>
    </lineage>
</organism>
<dbReference type="InterPro" id="IPR036188">
    <property type="entry name" value="FAD/NAD-bd_sf"/>
</dbReference>
<dbReference type="InterPro" id="IPR023753">
    <property type="entry name" value="FAD/NAD-binding_dom"/>
</dbReference>
<dbReference type="PANTHER" id="PTHR42949:SF3">
    <property type="entry name" value="ANAEROBIC GLYCEROL-3-PHOSPHATE DEHYDROGENASE SUBUNIT B"/>
    <property type="match status" value="1"/>
</dbReference>